<evidence type="ECO:0000256" key="4">
    <source>
        <dbReference type="ARBA" id="ARBA00023163"/>
    </source>
</evidence>
<keyword evidence="3" id="KW-0238">DNA-binding</keyword>
<dbReference type="GO" id="GO:0000160">
    <property type="term" value="P:phosphorelay signal transduction system"/>
    <property type="evidence" value="ECO:0007669"/>
    <property type="project" value="InterPro"/>
</dbReference>
<dbReference type="InterPro" id="IPR058245">
    <property type="entry name" value="NreC/VraR/RcsB-like_REC"/>
</dbReference>
<dbReference type="PROSITE" id="PS00622">
    <property type="entry name" value="HTH_LUXR_1"/>
    <property type="match status" value="1"/>
</dbReference>
<dbReference type="SMART" id="SM00448">
    <property type="entry name" value="REC"/>
    <property type="match status" value="1"/>
</dbReference>
<dbReference type="Proteomes" id="UP000277007">
    <property type="component" value="Unassembled WGS sequence"/>
</dbReference>
<dbReference type="InterPro" id="IPR039420">
    <property type="entry name" value="WalR-like"/>
</dbReference>
<reference evidence="8 9" key="1">
    <citation type="submission" date="2018-12" db="EMBL/GenBank/DDBJ databases">
        <authorList>
            <person name="Yang Y."/>
        </authorList>
    </citation>
    <scope>NUCLEOTIDE SEQUENCE [LARGE SCALE GENOMIC DNA]</scope>
    <source>
        <strain evidence="8 9">L-25-5w-1</strain>
    </source>
</reference>
<dbReference type="Pfam" id="PF00072">
    <property type="entry name" value="Response_reg"/>
    <property type="match status" value="1"/>
</dbReference>
<accession>A0A431VB43</accession>
<feature type="domain" description="Response regulatory" evidence="7">
    <location>
        <begin position="5"/>
        <end position="121"/>
    </location>
</feature>
<keyword evidence="4" id="KW-0804">Transcription</keyword>
<keyword evidence="2" id="KW-0805">Transcription regulation</keyword>
<dbReference type="CDD" id="cd06170">
    <property type="entry name" value="LuxR_C_like"/>
    <property type="match status" value="1"/>
</dbReference>
<dbReference type="EMBL" id="RXMA01000035">
    <property type="protein sequence ID" value="RTR15100.1"/>
    <property type="molecule type" value="Genomic_DNA"/>
</dbReference>
<dbReference type="OrthoDB" id="9814495at2"/>
<evidence type="ECO:0000256" key="1">
    <source>
        <dbReference type="ARBA" id="ARBA00022553"/>
    </source>
</evidence>
<protein>
    <submittedName>
        <fullName evidence="8">Response regulator transcription factor</fullName>
    </submittedName>
</protein>
<dbReference type="InterPro" id="IPR001789">
    <property type="entry name" value="Sig_transdc_resp-reg_receiver"/>
</dbReference>
<dbReference type="CDD" id="cd17535">
    <property type="entry name" value="REC_NarL-like"/>
    <property type="match status" value="1"/>
</dbReference>
<dbReference type="Gene3D" id="3.40.50.2300">
    <property type="match status" value="1"/>
</dbReference>
<dbReference type="GO" id="GO:0006355">
    <property type="term" value="P:regulation of DNA-templated transcription"/>
    <property type="evidence" value="ECO:0007669"/>
    <property type="project" value="InterPro"/>
</dbReference>
<sequence length="219" mass="23906">MTPIRIVIAEDQQLIRRAFANLLSLEPDIEIVGQAPDGAEAVELCRRFRPDVVLMDIQMPRLGGIAATKLILSEFPGTQVVVLTTFDTDDLVFGAISAGAAAYLLKDASETEILDTIRGVMRGETRISPHIARKLFEELRRSRAVDLPSGAALPDLSDLTERERAILDLIAQGQSNRQIAASLFLAEGTVKNYVSRIMDKLGVQSRTELAVKAVRAPKA</sequence>
<evidence type="ECO:0000256" key="2">
    <source>
        <dbReference type="ARBA" id="ARBA00023015"/>
    </source>
</evidence>
<organism evidence="8 9">
    <name type="scientific">Azospirillum griseum</name>
    <dbReference type="NCBI Taxonomy" id="2496639"/>
    <lineage>
        <taxon>Bacteria</taxon>
        <taxon>Pseudomonadati</taxon>
        <taxon>Pseudomonadota</taxon>
        <taxon>Alphaproteobacteria</taxon>
        <taxon>Rhodospirillales</taxon>
        <taxon>Azospirillaceae</taxon>
        <taxon>Azospirillum</taxon>
    </lineage>
</organism>
<dbReference type="GO" id="GO:0003677">
    <property type="term" value="F:DNA binding"/>
    <property type="evidence" value="ECO:0007669"/>
    <property type="project" value="UniProtKB-KW"/>
</dbReference>
<gene>
    <name evidence="8" type="ORF">EJ903_23250</name>
</gene>
<dbReference type="InterPro" id="IPR000792">
    <property type="entry name" value="Tscrpt_reg_LuxR_C"/>
</dbReference>
<dbReference type="SUPFAM" id="SSF52172">
    <property type="entry name" value="CheY-like"/>
    <property type="match status" value="1"/>
</dbReference>
<evidence type="ECO:0000256" key="3">
    <source>
        <dbReference type="ARBA" id="ARBA00023125"/>
    </source>
</evidence>
<dbReference type="SUPFAM" id="SSF46894">
    <property type="entry name" value="C-terminal effector domain of the bipartite response regulators"/>
    <property type="match status" value="1"/>
</dbReference>
<dbReference type="InterPro" id="IPR016032">
    <property type="entry name" value="Sig_transdc_resp-reg_C-effctor"/>
</dbReference>
<evidence type="ECO:0000259" key="6">
    <source>
        <dbReference type="PROSITE" id="PS50043"/>
    </source>
</evidence>
<dbReference type="InterPro" id="IPR011006">
    <property type="entry name" value="CheY-like_superfamily"/>
</dbReference>
<dbReference type="PRINTS" id="PR00038">
    <property type="entry name" value="HTHLUXR"/>
</dbReference>
<dbReference type="Pfam" id="PF00196">
    <property type="entry name" value="GerE"/>
    <property type="match status" value="1"/>
</dbReference>
<feature type="domain" description="HTH luxR-type" evidence="6">
    <location>
        <begin position="152"/>
        <end position="217"/>
    </location>
</feature>
<dbReference type="PROSITE" id="PS50043">
    <property type="entry name" value="HTH_LUXR_2"/>
    <property type="match status" value="1"/>
</dbReference>
<dbReference type="AlphaFoldDB" id="A0A431VB43"/>
<feature type="modified residue" description="4-aspartylphosphate" evidence="5">
    <location>
        <position position="56"/>
    </location>
</feature>
<evidence type="ECO:0000313" key="8">
    <source>
        <dbReference type="EMBL" id="RTR15100.1"/>
    </source>
</evidence>
<dbReference type="PANTHER" id="PTHR43214">
    <property type="entry name" value="TWO-COMPONENT RESPONSE REGULATOR"/>
    <property type="match status" value="1"/>
</dbReference>
<dbReference type="SMART" id="SM00421">
    <property type="entry name" value="HTH_LUXR"/>
    <property type="match status" value="1"/>
</dbReference>
<name>A0A431VB43_9PROT</name>
<evidence type="ECO:0000259" key="7">
    <source>
        <dbReference type="PROSITE" id="PS50110"/>
    </source>
</evidence>
<dbReference type="PANTHER" id="PTHR43214:SF24">
    <property type="entry name" value="TRANSCRIPTIONAL REGULATORY PROTEIN NARL-RELATED"/>
    <property type="match status" value="1"/>
</dbReference>
<proteinExistence type="predicted"/>
<evidence type="ECO:0000256" key="5">
    <source>
        <dbReference type="PROSITE-ProRule" id="PRU00169"/>
    </source>
</evidence>
<keyword evidence="9" id="KW-1185">Reference proteome</keyword>
<evidence type="ECO:0000313" key="9">
    <source>
        <dbReference type="Proteomes" id="UP000277007"/>
    </source>
</evidence>
<keyword evidence="1 5" id="KW-0597">Phosphoprotein</keyword>
<dbReference type="PROSITE" id="PS50110">
    <property type="entry name" value="RESPONSE_REGULATORY"/>
    <property type="match status" value="1"/>
</dbReference>
<comment type="caution">
    <text evidence="8">The sequence shown here is derived from an EMBL/GenBank/DDBJ whole genome shotgun (WGS) entry which is preliminary data.</text>
</comment>